<dbReference type="PANTHER" id="PTHR33116">
    <property type="entry name" value="REVERSE TRANSCRIPTASE ZINC-BINDING DOMAIN-CONTAINING PROTEIN-RELATED-RELATED"/>
    <property type="match status" value="1"/>
</dbReference>
<reference evidence="2" key="2">
    <citation type="submission" date="2022-01" db="EMBL/GenBank/DDBJ databases">
        <authorList>
            <person name="Yamashiro T."/>
            <person name="Shiraishi A."/>
            <person name="Satake H."/>
            <person name="Nakayama K."/>
        </authorList>
    </citation>
    <scope>NUCLEOTIDE SEQUENCE</scope>
</reference>
<evidence type="ECO:0000313" key="3">
    <source>
        <dbReference type="Proteomes" id="UP001151760"/>
    </source>
</evidence>
<dbReference type="InterPro" id="IPR000477">
    <property type="entry name" value="RT_dom"/>
</dbReference>
<dbReference type="PANTHER" id="PTHR33116:SF84">
    <property type="entry name" value="RNA-DIRECTED DNA POLYMERASE"/>
    <property type="match status" value="1"/>
</dbReference>
<comment type="caution">
    <text evidence="2">The sequence shown here is derived from an EMBL/GenBank/DDBJ whole genome shotgun (WGS) entry which is preliminary data.</text>
</comment>
<keyword evidence="3" id="KW-1185">Reference proteome</keyword>
<protein>
    <submittedName>
        <fullName evidence="2">RNA-directed DNA polymerase, eukaryota, reverse transcriptase zinc-binding domain protein</fullName>
    </submittedName>
</protein>
<evidence type="ECO:0000313" key="2">
    <source>
        <dbReference type="EMBL" id="GJU01943.1"/>
    </source>
</evidence>
<dbReference type="PROSITE" id="PS50878">
    <property type="entry name" value="RT_POL"/>
    <property type="match status" value="1"/>
</dbReference>
<gene>
    <name evidence="2" type="ORF">Tco_1112281</name>
</gene>
<reference evidence="2" key="1">
    <citation type="journal article" date="2022" name="Int. J. Mol. Sci.">
        <title>Draft Genome of Tanacetum Coccineum: Genomic Comparison of Closely Related Tanacetum-Family Plants.</title>
        <authorList>
            <person name="Yamashiro T."/>
            <person name="Shiraishi A."/>
            <person name="Nakayama K."/>
            <person name="Satake H."/>
        </authorList>
    </citation>
    <scope>NUCLEOTIDE SEQUENCE</scope>
</reference>
<dbReference type="GO" id="GO:0003964">
    <property type="term" value="F:RNA-directed DNA polymerase activity"/>
    <property type="evidence" value="ECO:0007669"/>
    <property type="project" value="UniProtKB-KW"/>
</dbReference>
<organism evidence="2 3">
    <name type="scientific">Tanacetum coccineum</name>
    <dbReference type="NCBI Taxonomy" id="301880"/>
    <lineage>
        <taxon>Eukaryota</taxon>
        <taxon>Viridiplantae</taxon>
        <taxon>Streptophyta</taxon>
        <taxon>Embryophyta</taxon>
        <taxon>Tracheophyta</taxon>
        <taxon>Spermatophyta</taxon>
        <taxon>Magnoliopsida</taxon>
        <taxon>eudicotyledons</taxon>
        <taxon>Gunneridae</taxon>
        <taxon>Pentapetalae</taxon>
        <taxon>asterids</taxon>
        <taxon>campanulids</taxon>
        <taxon>Asterales</taxon>
        <taxon>Asteraceae</taxon>
        <taxon>Asteroideae</taxon>
        <taxon>Anthemideae</taxon>
        <taxon>Anthemidinae</taxon>
        <taxon>Tanacetum</taxon>
    </lineage>
</organism>
<keyword evidence="2" id="KW-0808">Transferase</keyword>
<name>A0ABQ5IP51_9ASTR</name>
<dbReference type="Proteomes" id="UP001151760">
    <property type="component" value="Unassembled WGS sequence"/>
</dbReference>
<keyword evidence="2" id="KW-0695">RNA-directed DNA polymerase</keyword>
<evidence type="ECO:0000259" key="1">
    <source>
        <dbReference type="PROSITE" id="PS50878"/>
    </source>
</evidence>
<sequence>MKLKHLSFADDLLVLCHGDVNSISVIKEALLEFSNSSGLKPNMEKSVVFFGSVNEVIKQRILQILPFKVGKLPVKYLGIPLAKKIGINDCKQLVEKVKSRIHDWKNRFLSYARKLQLVVCCPKKEGGLGLKQLGDWNEVLLSKQIWKIIAKKEGLWVKWVNLVKLKGKSFWEIKEEGGDSGTLKALLKLRNKIRPHIVHVIGNGKNVSMWNDNWSDIGYLKQFMTSKDVHDARINEDCSVADILEDSELTWPDQWVKKFTLLRHLKVPLFNNDQEDAIKWRKRNG</sequence>
<dbReference type="EMBL" id="BQNB010021012">
    <property type="protein sequence ID" value="GJU01943.1"/>
    <property type="molecule type" value="Genomic_DNA"/>
</dbReference>
<feature type="domain" description="Reverse transcriptase" evidence="1">
    <location>
        <begin position="1"/>
        <end position="81"/>
    </location>
</feature>
<keyword evidence="2" id="KW-0548">Nucleotidyltransferase</keyword>
<proteinExistence type="predicted"/>
<accession>A0ABQ5IP51</accession>